<dbReference type="EMBL" id="JXBL01000001">
    <property type="protein sequence ID" value="KIE43510.1"/>
    <property type="molecule type" value="Genomic_DNA"/>
</dbReference>
<dbReference type="InterPro" id="IPR002545">
    <property type="entry name" value="CheW-lke_dom"/>
</dbReference>
<dbReference type="RefSeq" id="WP_039647043.1">
    <property type="nucleotide sequence ID" value="NZ_JXBL01000001.1"/>
</dbReference>
<dbReference type="SUPFAM" id="SSF50341">
    <property type="entry name" value="CheW-like"/>
    <property type="match status" value="1"/>
</dbReference>
<organism evidence="2 3">
    <name type="scientific">Geobacter soli</name>
    <dbReference type="NCBI Taxonomy" id="1510391"/>
    <lineage>
        <taxon>Bacteria</taxon>
        <taxon>Pseudomonadati</taxon>
        <taxon>Thermodesulfobacteriota</taxon>
        <taxon>Desulfuromonadia</taxon>
        <taxon>Geobacterales</taxon>
        <taxon>Geobacteraceae</taxon>
        <taxon>Geobacter</taxon>
    </lineage>
</organism>
<sequence length="138" mass="14865">MSGRMGRYVIFAAAGRKLALPLDKTAEVLEGVATHPVPAVPPLLGRALNVHGRIMPVLDLATFLRGGAIERNHTILVLNRQVADLALLVEGPVTIVSAEESARFPSEHPRFEGYLEIAGKRTGILSADRLIKEVEGIL</sequence>
<dbReference type="InterPro" id="IPR036061">
    <property type="entry name" value="CheW-like_dom_sf"/>
</dbReference>
<dbReference type="Gene3D" id="2.40.50.180">
    <property type="entry name" value="CheA-289, Domain 4"/>
    <property type="match status" value="1"/>
</dbReference>
<keyword evidence="3" id="KW-1185">Reference proteome</keyword>
<evidence type="ECO:0000313" key="3">
    <source>
        <dbReference type="Proteomes" id="UP000031433"/>
    </source>
</evidence>
<evidence type="ECO:0000313" key="2">
    <source>
        <dbReference type="EMBL" id="KIE43510.1"/>
    </source>
</evidence>
<evidence type="ECO:0000259" key="1">
    <source>
        <dbReference type="PROSITE" id="PS50851"/>
    </source>
</evidence>
<dbReference type="PROSITE" id="PS50851">
    <property type="entry name" value="CHEW"/>
    <property type="match status" value="1"/>
</dbReference>
<dbReference type="GO" id="GO:0007165">
    <property type="term" value="P:signal transduction"/>
    <property type="evidence" value="ECO:0007669"/>
    <property type="project" value="InterPro"/>
</dbReference>
<reference evidence="2 3" key="1">
    <citation type="submission" date="2015-01" db="EMBL/GenBank/DDBJ databases">
        <title>Genome sequence of the anaerobic bacterium Geobacter soli GSS01, a dissimilatory Fe(III) reducer from soil.</title>
        <authorList>
            <person name="Yang G."/>
            <person name="Zhou S."/>
        </authorList>
    </citation>
    <scope>NUCLEOTIDE SEQUENCE [LARGE SCALE GENOMIC DNA]</scope>
    <source>
        <strain evidence="2 3">GSS01</strain>
    </source>
</reference>
<name>A0A0C1U780_9BACT</name>
<dbReference type="Gene3D" id="2.30.30.40">
    <property type="entry name" value="SH3 Domains"/>
    <property type="match status" value="1"/>
</dbReference>
<accession>A0A0C1U780</accession>
<dbReference type="GO" id="GO:0006935">
    <property type="term" value="P:chemotaxis"/>
    <property type="evidence" value="ECO:0007669"/>
    <property type="project" value="InterPro"/>
</dbReference>
<dbReference type="Proteomes" id="UP000031433">
    <property type="component" value="Unassembled WGS sequence"/>
</dbReference>
<proteinExistence type="predicted"/>
<protein>
    <submittedName>
        <fullName evidence="2">Chemotaxis protein CheW</fullName>
    </submittedName>
</protein>
<feature type="domain" description="CheW-like" evidence="1">
    <location>
        <begin position="5"/>
        <end position="138"/>
    </location>
</feature>
<dbReference type="Pfam" id="PF01584">
    <property type="entry name" value="CheW"/>
    <property type="match status" value="1"/>
</dbReference>
<comment type="caution">
    <text evidence="2">The sequence shown here is derived from an EMBL/GenBank/DDBJ whole genome shotgun (WGS) entry which is preliminary data.</text>
</comment>
<dbReference type="AlphaFoldDB" id="A0A0C1U780"/>
<gene>
    <name evidence="2" type="ORF">SE37_13155</name>
</gene>